<proteinExistence type="predicted"/>
<organism evidence="2 3">
    <name type="scientific">Phytophthora nicotianae (strain INRA-310)</name>
    <name type="common">Phytophthora parasitica</name>
    <dbReference type="NCBI Taxonomy" id="761204"/>
    <lineage>
        <taxon>Eukaryota</taxon>
        <taxon>Sar</taxon>
        <taxon>Stramenopiles</taxon>
        <taxon>Oomycota</taxon>
        <taxon>Peronosporomycetes</taxon>
        <taxon>Peronosporales</taxon>
        <taxon>Peronosporaceae</taxon>
        <taxon>Phytophthora</taxon>
    </lineage>
</organism>
<sequence length="30" mass="3422">MRGSKRSSLLDLPSQIPGGQLREYPTKHRL</sequence>
<feature type="region of interest" description="Disordered" evidence="1">
    <location>
        <begin position="1"/>
        <end position="30"/>
    </location>
</feature>
<dbReference type="GeneID" id="20192390"/>
<dbReference type="Proteomes" id="UP000018817">
    <property type="component" value="Unassembled WGS sequence"/>
</dbReference>
<evidence type="ECO:0000313" key="3">
    <source>
        <dbReference type="Proteomes" id="UP000018817"/>
    </source>
</evidence>
<dbReference type="EMBL" id="KI669611">
    <property type="protein sequence ID" value="ETN03520.1"/>
    <property type="molecule type" value="Genomic_DNA"/>
</dbReference>
<accession>W2PU20</accession>
<protein>
    <submittedName>
        <fullName evidence="2">Uncharacterized protein</fullName>
    </submittedName>
</protein>
<dbReference type="VEuPathDB" id="FungiDB:PPTG_23791"/>
<evidence type="ECO:0000313" key="2">
    <source>
        <dbReference type="EMBL" id="ETN03520.1"/>
    </source>
</evidence>
<name>W2PU20_PHYN3</name>
<evidence type="ECO:0000256" key="1">
    <source>
        <dbReference type="SAM" id="MobiDB-lite"/>
    </source>
</evidence>
<gene>
    <name evidence="2" type="ORF">PPTG_23791</name>
</gene>
<dbReference type="RefSeq" id="XP_008911293.1">
    <property type="nucleotide sequence ID" value="XM_008913045.1"/>
</dbReference>
<reference evidence="2 3" key="2">
    <citation type="submission" date="2013-11" db="EMBL/GenBank/DDBJ databases">
        <title>The Genome Sequence of Phytophthora parasitica INRA-310.</title>
        <authorList>
            <consortium name="The Broad Institute Genomics Platform"/>
            <person name="Russ C."/>
            <person name="Tyler B."/>
            <person name="Panabieres F."/>
            <person name="Shan W."/>
            <person name="Tripathy S."/>
            <person name="Grunwald N."/>
            <person name="Machado M."/>
            <person name="Johnson C.S."/>
            <person name="Arredondo F."/>
            <person name="Hong C."/>
            <person name="Coffey M."/>
            <person name="Young S.K."/>
            <person name="Zeng Q."/>
            <person name="Gargeya S."/>
            <person name="Fitzgerald M."/>
            <person name="Abouelleil A."/>
            <person name="Alvarado L."/>
            <person name="Chapman S.B."/>
            <person name="Gainer-Dewar J."/>
            <person name="Goldberg J."/>
            <person name="Griggs A."/>
            <person name="Gujja S."/>
            <person name="Hansen M."/>
            <person name="Howarth C."/>
            <person name="Imamovic A."/>
            <person name="Ireland A."/>
            <person name="Larimer J."/>
            <person name="McCowan C."/>
            <person name="Murphy C."/>
            <person name="Pearson M."/>
            <person name="Poon T.W."/>
            <person name="Priest M."/>
            <person name="Roberts A."/>
            <person name="Saif S."/>
            <person name="Shea T."/>
            <person name="Sykes S."/>
            <person name="Wortman J."/>
            <person name="Nusbaum C."/>
            <person name="Birren B."/>
        </authorList>
    </citation>
    <scope>NUCLEOTIDE SEQUENCE [LARGE SCALE GENOMIC DNA]</scope>
    <source>
        <strain evidence="2 3">INRA-310</strain>
    </source>
</reference>
<dbReference type="AlphaFoldDB" id="W2PU20"/>
<reference evidence="3" key="1">
    <citation type="submission" date="2011-12" db="EMBL/GenBank/DDBJ databases">
        <authorList>
            <consortium name="The Broad Institute Genome Sequencing Platform"/>
            <person name="Russ C."/>
            <person name="Tyler B."/>
            <person name="Panabieres F."/>
            <person name="Shan W."/>
            <person name="Tripathy S."/>
            <person name="Grunwald N."/>
            <person name="Machado M."/>
            <person name="Young S.K."/>
            <person name="Zeng Q."/>
            <person name="Gargeya S."/>
            <person name="Fitzgerald M."/>
            <person name="Haas B."/>
            <person name="Abouelleil A."/>
            <person name="Alvarado L."/>
            <person name="Arachchi H.M."/>
            <person name="Berlin A."/>
            <person name="Chapman S.B."/>
            <person name="Gearin G."/>
            <person name="Goldberg J."/>
            <person name="Griggs A."/>
            <person name="Gujja S."/>
            <person name="Hansen M."/>
            <person name="Heiman D."/>
            <person name="Howarth C."/>
            <person name="Larimer J."/>
            <person name="Lui A."/>
            <person name="MacDonald P.J.P."/>
            <person name="McCowen C."/>
            <person name="Montmayeur A."/>
            <person name="Murphy C."/>
            <person name="Neiman D."/>
            <person name="Pearson M."/>
            <person name="Priest M."/>
            <person name="Roberts A."/>
            <person name="Saif S."/>
            <person name="Shea T."/>
            <person name="Sisk P."/>
            <person name="Stolte C."/>
            <person name="Sykes S."/>
            <person name="Wortman J."/>
            <person name="Nusbaum C."/>
            <person name="Birren B."/>
        </authorList>
    </citation>
    <scope>NUCLEOTIDE SEQUENCE [LARGE SCALE GENOMIC DNA]</scope>
    <source>
        <strain evidence="3">INRA-310</strain>
    </source>
</reference>